<dbReference type="AlphaFoldDB" id="A0A0A9HH07"/>
<accession>A0A0A9HH07</accession>
<evidence type="ECO:0000313" key="1">
    <source>
        <dbReference type="EMBL" id="JAE34111.1"/>
    </source>
</evidence>
<protein>
    <submittedName>
        <fullName evidence="1">Uncharacterized protein</fullName>
    </submittedName>
</protein>
<sequence>MKCSLIFLVMPILAIFINPVSISLFPKWTINSIVVLR</sequence>
<proteinExistence type="predicted"/>
<reference evidence="1" key="2">
    <citation type="journal article" date="2015" name="Data Brief">
        <title>Shoot transcriptome of the giant reed, Arundo donax.</title>
        <authorList>
            <person name="Barrero R.A."/>
            <person name="Guerrero F.D."/>
            <person name="Moolhuijzen P."/>
            <person name="Goolsby J.A."/>
            <person name="Tidwell J."/>
            <person name="Bellgard S.E."/>
            <person name="Bellgard M.I."/>
        </authorList>
    </citation>
    <scope>NUCLEOTIDE SEQUENCE</scope>
    <source>
        <tissue evidence="1">Shoot tissue taken approximately 20 cm above the soil surface</tissue>
    </source>
</reference>
<organism evidence="1">
    <name type="scientific">Arundo donax</name>
    <name type="common">Giant reed</name>
    <name type="synonym">Donax arundinaceus</name>
    <dbReference type="NCBI Taxonomy" id="35708"/>
    <lineage>
        <taxon>Eukaryota</taxon>
        <taxon>Viridiplantae</taxon>
        <taxon>Streptophyta</taxon>
        <taxon>Embryophyta</taxon>
        <taxon>Tracheophyta</taxon>
        <taxon>Spermatophyta</taxon>
        <taxon>Magnoliopsida</taxon>
        <taxon>Liliopsida</taxon>
        <taxon>Poales</taxon>
        <taxon>Poaceae</taxon>
        <taxon>PACMAD clade</taxon>
        <taxon>Arundinoideae</taxon>
        <taxon>Arundineae</taxon>
        <taxon>Arundo</taxon>
    </lineage>
</organism>
<name>A0A0A9HH07_ARUDO</name>
<reference evidence="1" key="1">
    <citation type="submission" date="2014-09" db="EMBL/GenBank/DDBJ databases">
        <authorList>
            <person name="Magalhaes I.L.F."/>
            <person name="Oliveira U."/>
            <person name="Santos F.R."/>
            <person name="Vidigal T.H.D.A."/>
            <person name="Brescovit A.D."/>
            <person name="Santos A.J."/>
        </authorList>
    </citation>
    <scope>NUCLEOTIDE SEQUENCE</scope>
    <source>
        <tissue evidence="1">Shoot tissue taken approximately 20 cm above the soil surface</tissue>
    </source>
</reference>
<dbReference type="EMBL" id="GBRH01163785">
    <property type="protein sequence ID" value="JAE34111.1"/>
    <property type="molecule type" value="Transcribed_RNA"/>
</dbReference>